<dbReference type="RefSeq" id="WP_057822546.1">
    <property type="nucleotide sequence ID" value="NZ_AZEC01000032.1"/>
</dbReference>
<evidence type="ECO:0000313" key="6">
    <source>
        <dbReference type="EMBL" id="KRL07533.1"/>
    </source>
</evidence>
<gene>
    <name evidence="6" type="ORF">FD09_GL002036</name>
</gene>
<dbReference type="Proteomes" id="UP000051330">
    <property type="component" value="Unassembled WGS sequence"/>
</dbReference>
<dbReference type="PANTHER" id="PTHR42711">
    <property type="entry name" value="ABC TRANSPORTER ATP-BINDING PROTEIN"/>
    <property type="match status" value="1"/>
</dbReference>
<comment type="similarity">
    <text evidence="1">Belongs to the ABC transporter superfamily.</text>
</comment>
<feature type="domain" description="ABC transporter" evidence="5">
    <location>
        <begin position="2"/>
        <end position="229"/>
    </location>
</feature>
<dbReference type="InterPro" id="IPR025302">
    <property type="entry name" value="DrrA1/2-like_C"/>
</dbReference>
<proteinExistence type="inferred from homology"/>
<dbReference type="Pfam" id="PF00005">
    <property type="entry name" value="ABC_tran"/>
    <property type="match status" value="1"/>
</dbReference>
<sequence>MLELQGLTKTFGGQTAVHNETFSVAPGTIMGLIGQNGAGKTTTFRMILNFLHPDNGAVLWNGRPMAVQDRAFIGYLPEERGLYPKMRVADQIVFFAQLHGLSRAEALARLDKWMDRFQVKGKKTDKVKDLSKGNQQKIQLIATLIHMPKLLILDEPFSGLDPVNAGLLEDGIRLLKDNGSAIIFSSHDMSNVEEVSDHLVMLRNGEMVLNGKVGEIRQQFGRTKVYLEQPPLSDQELQDFPGVEKVVHQGTRYTLTLSDPTVGHALFEAATAKGYLPEFSQQPPTLDEIFKLKAGASA</sequence>
<dbReference type="InterPro" id="IPR050763">
    <property type="entry name" value="ABC_transporter_ATP-binding"/>
</dbReference>
<dbReference type="OrthoDB" id="9801987at2"/>
<dbReference type="GO" id="GO:0005524">
    <property type="term" value="F:ATP binding"/>
    <property type="evidence" value="ECO:0007669"/>
    <property type="project" value="UniProtKB-KW"/>
</dbReference>
<comment type="caution">
    <text evidence="6">The sequence shown here is derived from an EMBL/GenBank/DDBJ whole genome shotgun (WGS) entry which is preliminary data.</text>
</comment>
<evidence type="ECO:0000256" key="3">
    <source>
        <dbReference type="ARBA" id="ARBA00022741"/>
    </source>
</evidence>
<reference evidence="6 7" key="1">
    <citation type="journal article" date="2015" name="Genome Announc.">
        <title>Expanding the biotechnology potential of lactobacilli through comparative genomics of 213 strains and associated genera.</title>
        <authorList>
            <person name="Sun Z."/>
            <person name="Harris H.M."/>
            <person name="McCann A."/>
            <person name="Guo C."/>
            <person name="Argimon S."/>
            <person name="Zhang W."/>
            <person name="Yang X."/>
            <person name="Jeffery I.B."/>
            <person name="Cooney J.C."/>
            <person name="Kagawa T.F."/>
            <person name="Liu W."/>
            <person name="Song Y."/>
            <person name="Salvetti E."/>
            <person name="Wrobel A."/>
            <person name="Rasinkangas P."/>
            <person name="Parkhill J."/>
            <person name="Rea M.C."/>
            <person name="O'Sullivan O."/>
            <person name="Ritari J."/>
            <person name="Douillard F.P."/>
            <person name="Paul Ross R."/>
            <person name="Yang R."/>
            <person name="Briner A.E."/>
            <person name="Felis G.E."/>
            <person name="de Vos W.M."/>
            <person name="Barrangou R."/>
            <person name="Klaenhammer T.R."/>
            <person name="Caufield P.W."/>
            <person name="Cui Y."/>
            <person name="Zhang H."/>
            <person name="O'Toole P.W."/>
        </authorList>
    </citation>
    <scope>NUCLEOTIDE SEQUENCE [LARGE SCALE GENOMIC DNA]</scope>
    <source>
        <strain evidence="6 7">DSM 12744</strain>
    </source>
</reference>
<keyword evidence="4" id="KW-0067">ATP-binding</keyword>
<keyword evidence="2" id="KW-0813">Transport</keyword>
<keyword evidence="7" id="KW-1185">Reference proteome</keyword>
<accession>A0A0R1MHG9</accession>
<dbReference type="Gene3D" id="3.40.50.300">
    <property type="entry name" value="P-loop containing nucleotide triphosphate hydrolases"/>
    <property type="match status" value="1"/>
</dbReference>
<protein>
    <submittedName>
        <fullName evidence="6">ABC-type uncharacterized transport system, ATPase component</fullName>
    </submittedName>
</protein>
<dbReference type="AlphaFoldDB" id="A0A0R1MHG9"/>
<evidence type="ECO:0000256" key="1">
    <source>
        <dbReference type="ARBA" id="ARBA00005417"/>
    </source>
</evidence>
<evidence type="ECO:0000256" key="4">
    <source>
        <dbReference type="ARBA" id="ARBA00022840"/>
    </source>
</evidence>
<dbReference type="PATRIC" id="fig|1423792.3.peg.2067"/>
<dbReference type="PROSITE" id="PS50893">
    <property type="entry name" value="ABC_TRANSPORTER_2"/>
    <property type="match status" value="1"/>
</dbReference>
<organism evidence="6 7">
    <name type="scientific">Schleiferilactobacillus perolens DSM 12744</name>
    <dbReference type="NCBI Taxonomy" id="1423792"/>
    <lineage>
        <taxon>Bacteria</taxon>
        <taxon>Bacillati</taxon>
        <taxon>Bacillota</taxon>
        <taxon>Bacilli</taxon>
        <taxon>Lactobacillales</taxon>
        <taxon>Lactobacillaceae</taxon>
        <taxon>Schleiferilactobacillus</taxon>
    </lineage>
</organism>
<dbReference type="InterPro" id="IPR017871">
    <property type="entry name" value="ABC_transporter-like_CS"/>
</dbReference>
<dbReference type="EMBL" id="AZEC01000032">
    <property type="protein sequence ID" value="KRL07533.1"/>
    <property type="molecule type" value="Genomic_DNA"/>
</dbReference>
<dbReference type="InterPro" id="IPR003593">
    <property type="entry name" value="AAA+_ATPase"/>
</dbReference>
<dbReference type="Pfam" id="PF13732">
    <property type="entry name" value="DrrA1-3_C"/>
    <property type="match status" value="1"/>
</dbReference>
<evidence type="ECO:0000313" key="7">
    <source>
        <dbReference type="Proteomes" id="UP000051330"/>
    </source>
</evidence>
<evidence type="ECO:0000259" key="5">
    <source>
        <dbReference type="PROSITE" id="PS50893"/>
    </source>
</evidence>
<dbReference type="SUPFAM" id="SSF52540">
    <property type="entry name" value="P-loop containing nucleoside triphosphate hydrolases"/>
    <property type="match status" value="1"/>
</dbReference>
<dbReference type="InterPro" id="IPR027417">
    <property type="entry name" value="P-loop_NTPase"/>
</dbReference>
<dbReference type="PANTHER" id="PTHR42711:SF5">
    <property type="entry name" value="ABC TRANSPORTER ATP-BINDING PROTEIN NATA"/>
    <property type="match status" value="1"/>
</dbReference>
<dbReference type="GO" id="GO:0016887">
    <property type="term" value="F:ATP hydrolysis activity"/>
    <property type="evidence" value="ECO:0007669"/>
    <property type="project" value="InterPro"/>
</dbReference>
<dbReference type="PROSITE" id="PS00211">
    <property type="entry name" value="ABC_TRANSPORTER_1"/>
    <property type="match status" value="1"/>
</dbReference>
<dbReference type="STRING" id="1423792.FD09_GL002036"/>
<evidence type="ECO:0000256" key="2">
    <source>
        <dbReference type="ARBA" id="ARBA00022448"/>
    </source>
</evidence>
<dbReference type="InterPro" id="IPR003439">
    <property type="entry name" value="ABC_transporter-like_ATP-bd"/>
</dbReference>
<name>A0A0R1MHG9_9LACO</name>
<dbReference type="SMART" id="SM00382">
    <property type="entry name" value="AAA"/>
    <property type="match status" value="1"/>
</dbReference>
<keyword evidence="3" id="KW-0547">Nucleotide-binding</keyword>